<keyword evidence="2 4" id="KW-0689">Ribosomal protein</keyword>
<evidence type="ECO:0000259" key="6">
    <source>
        <dbReference type="Pfam" id="PF00281"/>
    </source>
</evidence>
<accession>A0A0U1V1S0</accession>
<protein>
    <recommendedName>
        <fullName evidence="4">Large ribosomal subunit protein uL5c</fullName>
    </recommendedName>
</protein>
<keyword evidence="3 4" id="KW-0687">Ribonucleoprotein</keyword>
<proteinExistence type="inferred from homology"/>
<dbReference type="InterPro" id="IPR031309">
    <property type="entry name" value="Ribosomal_uL5_C"/>
</dbReference>
<feature type="domain" description="Large ribosomal subunit protein uL5 N-terminal" evidence="6">
    <location>
        <begin position="25"/>
        <end position="89"/>
    </location>
</feature>
<keyword evidence="4" id="KW-0694">RNA-binding</keyword>
<evidence type="ECO:0000313" key="8">
    <source>
        <dbReference type="EMBL" id="AIG99466.1"/>
    </source>
</evidence>
<evidence type="ECO:0000259" key="7">
    <source>
        <dbReference type="Pfam" id="PF00673"/>
    </source>
</evidence>
<keyword evidence="8" id="KW-0934">Plastid</keyword>
<dbReference type="InterPro" id="IPR022803">
    <property type="entry name" value="Ribosomal_uL5_dom_sf"/>
</dbReference>
<dbReference type="GO" id="GO:0003735">
    <property type="term" value="F:structural constituent of ribosome"/>
    <property type="evidence" value="ECO:0007669"/>
    <property type="project" value="InterPro"/>
</dbReference>
<dbReference type="EMBL" id="KM065586">
    <property type="protein sequence ID" value="AIG99463.1"/>
    <property type="molecule type" value="Transcribed_RNA"/>
</dbReference>
<evidence type="ECO:0000256" key="1">
    <source>
        <dbReference type="ARBA" id="ARBA00008553"/>
    </source>
</evidence>
<dbReference type="NCBIfam" id="NF000585">
    <property type="entry name" value="PRK00010.1"/>
    <property type="match status" value="1"/>
</dbReference>
<dbReference type="GO" id="GO:0009507">
    <property type="term" value="C:chloroplast"/>
    <property type="evidence" value="ECO:0007669"/>
    <property type="project" value="UniProtKB-SubCell"/>
</dbReference>
<keyword evidence="8" id="KW-0150">Chloroplast</keyword>
<gene>
    <name evidence="4 8" type="primary">rpl5</name>
</gene>
<dbReference type="EMBL" id="KM065587">
    <property type="protein sequence ID" value="AIG99466.1"/>
    <property type="molecule type" value="Transcribed_RNA"/>
</dbReference>
<geneLocation type="chloroplast" evidence="8"/>
<dbReference type="PANTHER" id="PTHR11994">
    <property type="entry name" value="60S RIBOSOMAL PROTEIN L11-RELATED"/>
    <property type="match status" value="1"/>
</dbReference>
<dbReference type="FunFam" id="3.30.1440.10:FF:000001">
    <property type="entry name" value="50S ribosomal protein L5"/>
    <property type="match status" value="1"/>
</dbReference>
<dbReference type="InterPro" id="IPR020930">
    <property type="entry name" value="Ribosomal_uL5_bac-type"/>
</dbReference>
<dbReference type="HAMAP" id="MF_01333_B">
    <property type="entry name" value="Ribosomal_uL5_B"/>
    <property type="match status" value="1"/>
</dbReference>
<sequence>MKLDFRALYFNTIVPEFMASGVYSNYHQVPKVLKICVNRGLKSSSSSAASNVSRPTKELDSAYQDLALITGQHPKTIKAKKSVAGFKIRDGMIVGASVTLRGKRMYSFLEKLIHIDLPRVRDFKGIEAAGDGAGNYSIGISDQLIFPEIPYESADRRRGFDISIVTSASTPEESFRLLRSFGMPFATSPH</sequence>
<name>A0A0U1V1S0_KARMI</name>
<dbReference type="Pfam" id="PF00281">
    <property type="entry name" value="Ribosomal_L5"/>
    <property type="match status" value="1"/>
</dbReference>
<dbReference type="GO" id="GO:1990904">
    <property type="term" value="C:ribonucleoprotein complex"/>
    <property type="evidence" value="ECO:0007669"/>
    <property type="project" value="UniProtKB-KW"/>
</dbReference>
<evidence type="ECO:0000256" key="2">
    <source>
        <dbReference type="ARBA" id="ARBA00022980"/>
    </source>
</evidence>
<dbReference type="Gene3D" id="3.30.1440.10">
    <property type="match status" value="1"/>
</dbReference>
<organism evidence="8">
    <name type="scientific">Karenia mikimotoi</name>
    <name type="common">Red tide dinoflagellate</name>
    <name type="synonym">Gymnodinium mikimotoi</name>
    <dbReference type="NCBI Taxonomy" id="225107"/>
    <lineage>
        <taxon>Eukaryota</taxon>
        <taxon>Sar</taxon>
        <taxon>Alveolata</taxon>
        <taxon>Dinophyceae</taxon>
        <taxon>Gymnodiniales</taxon>
        <taxon>Kareniaceae</taxon>
        <taxon>Karenia</taxon>
    </lineage>
</organism>
<dbReference type="GO" id="GO:0005840">
    <property type="term" value="C:ribosome"/>
    <property type="evidence" value="ECO:0007669"/>
    <property type="project" value="UniProtKB-KW"/>
</dbReference>
<reference evidence="8" key="1">
    <citation type="journal article" date="2016" name="Plant Mol. Biol.">
        <title>Diversity of transcripts and transcript processing forms in plastids of the dinoflagellate alga Karenia mikimotoi.</title>
        <authorList>
            <person name="Dorrell R.G."/>
            <person name="Hinksman G.A."/>
            <person name="Howe C.J."/>
        </authorList>
    </citation>
    <scope>NUCLEOTIDE SEQUENCE</scope>
    <source>
        <strain evidence="8">RCC1513</strain>
    </source>
</reference>
<dbReference type="AlphaFoldDB" id="A0A0U1V1S0"/>
<evidence type="ECO:0000256" key="4">
    <source>
        <dbReference type="HAMAP-Rule" id="MF_01333"/>
    </source>
</evidence>
<comment type="function">
    <text evidence="4">Binds 5S rRNA, forms part of the central protuberance of the 50S subunit.</text>
</comment>
<dbReference type="GO" id="GO:0019843">
    <property type="term" value="F:rRNA binding"/>
    <property type="evidence" value="ECO:0007669"/>
    <property type="project" value="UniProtKB-UniRule"/>
</dbReference>
<dbReference type="PIRSF" id="PIRSF002161">
    <property type="entry name" value="Ribosomal_L5"/>
    <property type="match status" value="1"/>
</dbReference>
<comment type="subunit">
    <text evidence="4">Part of the 50S ribosomal subunit; contacts the 5S rRNA.</text>
</comment>
<evidence type="ECO:0000256" key="5">
    <source>
        <dbReference type="RuleBase" id="RU003930"/>
    </source>
</evidence>
<comment type="similarity">
    <text evidence="1 4 5">Belongs to the universal ribosomal protein uL5 family.</text>
</comment>
<dbReference type="GO" id="GO:0006412">
    <property type="term" value="P:translation"/>
    <property type="evidence" value="ECO:0007669"/>
    <property type="project" value="UniProtKB-UniRule"/>
</dbReference>
<dbReference type="InterPro" id="IPR031310">
    <property type="entry name" value="Ribosomal_uL5_N"/>
</dbReference>
<dbReference type="InterPro" id="IPR002132">
    <property type="entry name" value="Ribosomal_uL5"/>
</dbReference>
<comment type="subcellular location">
    <subcellularLocation>
        <location evidence="4">Plastid</location>
        <location evidence="4">Chloroplast</location>
    </subcellularLocation>
</comment>
<feature type="domain" description="Large ribosomal subunit protein uL5 C-terminal" evidence="7">
    <location>
        <begin position="94"/>
        <end position="185"/>
    </location>
</feature>
<dbReference type="Pfam" id="PF00673">
    <property type="entry name" value="Ribosomal_L5_C"/>
    <property type="match status" value="1"/>
</dbReference>
<keyword evidence="4" id="KW-0699">rRNA-binding</keyword>
<dbReference type="SUPFAM" id="SSF55282">
    <property type="entry name" value="RL5-like"/>
    <property type="match status" value="1"/>
</dbReference>
<evidence type="ECO:0000256" key="3">
    <source>
        <dbReference type="ARBA" id="ARBA00023274"/>
    </source>
</evidence>